<keyword evidence="1" id="KW-0812">Transmembrane</keyword>
<dbReference type="AlphaFoldDB" id="A0A183DWH0"/>
<keyword evidence="3" id="KW-1185">Reference proteome</keyword>
<evidence type="ECO:0000313" key="4">
    <source>
        <dbReference type="WBParaSite" id="GPUH_0001307501-mRNA-1"/>
    </source>
</evidence>
<reference evidence="4" key="1">
    <citation type="submission" date="2016-06" db="UniProtKB">
        <authorList>
            <consortium name="WormBaseParasite"/>
        </authorList>
    </citation>
    <scope>IDENTIFICATION</scope>
</reference>
<accession>A0A183DWH0</accession>
<keyword evidence="1" id="KW-1133">Transmembrane helix</keyword>
<evidence type="ECO:0000256" key="1">
    <source>
        <dbReference type="SAM" id="Phobius"/>
    </source>
</evidence>
<keyword evidence="1" id="KW-0472">Membrane</keyword>
<sequence>MLKFYVADKDDALSYLDPICNKKWILLAAVLLLAVLAAIAVP</sequence>
<dbReference type="EMBL" id="UYRT01079875">
    <property type="protein sequence ID" value="VDN21574.1"/>
    <property type="molecule type" value="Genomic_DNA"/>
</dbReference>
<feature type="transmembrane region" description="Helical" evidence="1">
    <location>
        <begin position="24"/>
        <end position="41"/>
    </location>
</feature>
<name>A0A183DWH0_9BILA</name>
<proteinExistence type="predicted"/>
<organism evidence="4">
    <name type="scientific">Gongylonema pulchrum</name>
    <dbReference type="NCBI Taxonomy" id="637853"/>
    <lineage>
        <taxon>Eukaryota</taxon>
        <taxon>Metazoa</taxon>
        <taxon>Ecdysozoa</taxon>
        <taxon>Nematoda</taxon>
        <taxon>Chromadorea</taxon>
        <taxon>Rhabditida</taxon>
        <taxon>Spirurina</taxon>
        <taxon>Spiruromorpha</taxon>
        <taxon>Spiruroidea</taxon>
        <taxon>Gongylonematidae</taxon>
        <taxon>Gongylonema</taxon>
    </lineage>
</organism>
<dbReference type="WBParaSite" id="GPUH_0001307501-mRNA-1">
    <property type="protein sequence ID" value="GPUH_0001307501-mRNA-1"/>
    <property type="gene ID" value="GPUH_0001307501"/>
</dbReference>
<evidence type="ECO:0000313" key="2">
    <source>
        <dbReference type="EMBL" id="VDN21574.1"/>
    </source>
</evidence>
<protein>
    <submittedName>
        <fullName evidence="4">Conserved domain protein</fullName>
    </submittedName>
</protein>
<evidence type="ECO:0000313" key="3">
    <source>
        <dbReference type="Proteomes" id="UP000271098"/>
    </source>
</evidence>
<gene>
    <name evidence="2" type="ORF">GPUH_LOCUS13060</name>
</gene>
<reference evidence="2 3" key="2">
    <citation type="submission" date="2018-11" db="EMBL/GenBank/DDBJ databases">
        <authorList>
            <consortium name="Pathogen Informatics"/>
        </authorList>
    </citation>
    <scope>NUCLEOTIDE SEQUENCE [LARGE SCALE GENOMIC DNA]</scope>
</reference>
<dbReference type="Proteomes" id="UP000271098">
    <property type="component" value="Unassembled WGS sequence"/>
</dbReference>